<evidence type="ECO:0000256" key="1">
    <source>
        <dbReference type="PROSITE-ProRule" id="PRU00176"/>
    </source>
</evidence>
<name>R0ITN1_EXST2</name>
<evidence type="ECO:0000256" key="2">
    <source>
        <dbReference type="SAM" id="MobiDB-lite"/>
    </source>
</evidence>
<dbReference type="Gene3D" id="3.30.70.330">
    <property type="match status" value="1"/>
</dbReference>
<dbReference type="Pfam" id="PF00076">
    <property type="entry name" value="RRM_1"/>
    <property type="match status" value="1"/>
</dbReference>
<gene>
    <name evidence="4" type="ORF">SETTUDRAFT_27586</name>
</gene>
<dbReference type="AlphaFoldDB" id="R0ITN1"/>
<evidence type="ECO:0000313" key="4">
    <source>
        <dbReference type="EMBL" id="EOA88125.1"/>
    </source>
</evidence>
<keyword evidence="1" id="KW-0694">RNA-binding</keyword>
<evidence type="ECO:0000313" key="5">
    <source>
        <dbReference type="Proteomes" id="UP000016935"/>
    </source>
</evidence>
<dbReference type="eggNOG" id="ENOG502RI44">
    <property type="taxonomic scope" value="Eukaryota"/>
</dbReference>
<dbReference type="PROSITE" id="PS50102">
    <property type="entry name" value="RRM"/>
    <property type="match status" value="1"/>
</dbReference>
<dbReference type="GeneID" id="19403149"/>
<organism evidence="4 5">
    <name type="scientific">Exserohilum turcicum (strain 28A)</name>
    <name type="common">Northern leaf blight fungus</name>
    <name type="synonym">Setosphaeria turcica</name>
    <dbReference type="NCBI Taxonomy" id="671987"/>
    <lineage>
        <taxon>Eukaryota</taxon>
        <taxon>Fungi</taxon>
        <taxon>Dikarya</taxon>
        <taxon>Ascomycota</taxon>
        <taxon>Pezizomycotina</taxon>
        <taxon>Dothideomycetes</taxon>
        <taxon>Pleosporomycetidae</taxon>
        <taxon>Pleosporales</taxon>
        <taxon>Pleosporineae</taxon>
        <taxon>Pleosporaceae</taxon>
        <taxon>Exserohilum</taxon>
    </lineage>
</organism>
<reference evidence="4 5" key="2">
    <citation type="journal article" date="2013" name="PLoS Genet.">
        <title>Comparative genome structure, secondary metabolite, and effector coding capacity across Cochliobolus pathogens.</title>
        <authorList>
            <person name="Condon B.J."/>
            <person name="Leng Y."/>
            <person name="Wu D."/>
            <person name="Bushley K.E."/>
            <person name="Ohm R.A."/>
            <person name="Otillar R."/>
            <person name="Martin J."/>
            <person name="Schackwitz W."/>
            <person name="Grimwood J."/>
            <person name="MohdZainudin N."/>
            <person name="Xue C."/>
            <person name="Wang R."/>
            <person name="Manning V.A."/>
            <person name="Dhillon B."/>
            <person name="Tu Z.J."/>
            <person name="Steffenson B.J."/>
            <person name="Salamov A."/>
            <person name="Sun H."/>
            <person name="Lowry S."/>
            <person name="LaButti K."/>
            <person name="Han J."/>
            <person name="Copeland A."/>
            <person name="Lindquist E."/>
            <person name="Barry K."/>
            <person name="Schmutz J."/>
            <person name="Baker S.E."/>
            <person name="Ciuffetti L.M."/>
            <person name="Grigoriev I.V."/>
            <person name="Zhong S."/>
            <person name="Turgeon B.G."/>
        </authorList>
    </citation>
    <scope>NUCLEOTIDE SEQUENCE [LARGE SCALE GENOMIC DNA]</scope>
    <source>
        <strain evidence="5">28A</strain>
    </source>
</reference>
<protein>
    <recommendedName>
        <fullName evidence="3">RRM domain-containing protein</fullName>
    </recommendedName>
</protein>
<dbReference type="OrthoDB" id="3669211at2759"/>
<dbReference type="SUPFAM" id="SSF54928">
    <property type="entry name" value="RNA-binding domain, RBD"/>
    <property type="match status" value="1"/>
</dbReference>
<proteinExistence type="predicted"/>
<dbReference type="Proteomes" id="UP000016935">
    <property type="component" value="Unassembled WGS sequence"/>
</dbReference>
<dbReference type="InterPro" id="IPR035979">
    <property type="entry name" value="RBD_domain_sf"/>
</dbReference>
<feature type="domain" description="RRM" evidence="3">
    <location>
        <begin position="23"/>
        <end position="97"/>
    </location>
</feature>
<keyword evidence="5" id="KW-1185">Reference proteome</keyword>
<dbReference type="SMART" id="SM00360">
    <property type="entry name" value="RRM"/>
    <property type="match status" value="1"/>
</dbReference>
<dbReference type="HOGENOM" id="CLU_921349_0_0_1"/>
<sequence length="312" mass="34300">MAQGGRASSAMPLLPGTRASNERLVFVKNVPSYVPEDQIAELFAPYKPLSIKNIYKGSSITTIVVGFGSRSDAVRAQRNTDGKSLGSAVIKVEMYEQRRSLRYIKGQEQANLASSAGEEEGPEQHEEEDKEEEEEEEEEAQEEARPYFPPLEPVRIKTPNAIPRGITWARIAGTQFAQGAISTPANLKADDAQTPSSTPIRTPQTPVDMPIKPFNPKDQAPDSPSPAPMSLGDATPDAIFVPPTLDALSNADGESEAEYGLRRWTEILGWAQNNTGDNTYATHAPAEPFGTTARIQYRHSRDCAFCRKRERR</sequence>
<dbReference type="InterPro" id="IPR000504">
    <property type="entry name" value="RRM_dom"/>
</dbReference>
<reference evidence="4 5" key="1">
    <citation type="journal article" date="2012" name="PLoS Pathog.">
        <title>Diverse lifestyles and strategies of plant pathogenesis encoded in the genomes of eighteen Dothideomycetes fungi.</title>
        <authorList>
            <person name="Ohm R.A."/>
            <person name="Feau N."/>
            <person name="Henrissat B."/>
            <person name="Schoch C.L."/>
            <person name="Horwitz B.A."/>
            <person name="Barry K.W."/>
            <person name="Condon B.J."/>
            <person name="Copeland A.C."/>
            <person name="Dhillon B."/>
            <person name="Glaser F."/>
            <person name="Hesse C.N."/>
            <person name="Kosti I."/>
            <person name="LaButti K."/>
            <person name="Lindquist E.A."/>
            <person name="Lucas S."/>
            <person name="Salamov A.A."/>
            <person name="Bradshaw R.E."/>
            <person name="Ciuffetti L."/>
            <person name="Hamelin R.C."/>
            <person name="Kema G.H.J."/>
            <person name="Lawrence C."/>
            <person name="Scott J.A."/>
            <person name="Spatafora J.W."/>
            <person name="Turgeon B.G."/>
            <person name="de Wit P.J.G.M."/>
            <person name="Zhong S."/>
            <person name="Goodwin S.B."/>
            <person name="Grigoriev I.V."/>
        </authorList>
    </citation>
    <scope>NUCLEOTIDE SEQUENCE [LARGE SCALE GENOMIC DNA]</scope>
    <source>
        <strain evidence="5">28A</strain>
    </source>
</reference>
<dbReference type="GO" id="GO:0003723">
    <property type="term" value="F:RNA binding"/>
    <property type="evidence" value="ECO:0007669"/>
    <property type="project" value="UniProtKB-UniRule"/>
</dbReference>
<feature type="region of interest" description="Disordered" evidence="2">
    <location>
        <begin position="186"/>
        <end position="235"/>
    </location>
</feature>
<dbReference type="EMBL" id="KB908548">
    <property type="protein sequence ID" value="EOA88125.1"/>
    <property type="molecule type" value="Genomic_DNA"/>
</dbReference>
<feature type="compositionally biased region" description="Polar residues" evidence="2">
    <location>
        <begin position="193"/>
        <end position="205"/>
    </location>
</feature>
<evidence type="ECO:0000259" key="3">
    <source>
        <dbReference type="PROSITE" id="PS50102"/>
    </source>
</evidence>
<feature type="compositionally biased region" description="Acidic residues" evidence="2">
    <location>
        <begin position="117"/>
        <end position="141"/>
    </location>
</feature>
<dbReference type="InterPro" id="IPR012677">
    <property type="entry name" value="Nucleotide-bd_a/b_plait_sf"/>
</dbReference>
<dbReference type="RefSeq" id="XP_008024053.1">
    <property type="nucleotide sequence ID" value="XM_008025862.1"/>
</dbReference>
<dbReference type="CDD" id="cd00590">
    <property type="entry name" value="RRM_SF"/>
    <property type="match status" value="1"/>
</dbReference>
<accession>R0ITN1</accession>
<feature type="region of interest" description="Disordered" evidence="2">
    <location>
        <begin position="108"/>
        <end position="156"/>
    </location>
</feature>